<reference evidence="1 2" key="1">
    <citation type="submission" date="2018-06" db="EMBL/GenBank/DDBJ databases">
        <title>Azoarcus communis strain SWub3 genome.</title>
        <authorList>
            <person name="Zorraquino Salvo V."/>
            <person name="Toubiana D."/>
            <person name="Blumwald E."/>
        </authorList>
    </citation>
    <scope>NUCLEOTIDE SEQUENCE [LARGE SCALE GENOMIC DNA]</scope>
    <source>
        <strain evidence="1 2">SWub3</strain>
    </source>
</reference>
<dbReference type="AlphaFoldDB" id="A0A323UTF6"/>
<accession>A0A323UTF6</accession>
<evidence type="ECO:0000313" key="2">
    <source>
        <dbReference type="Proteomes" id="UP000248259"/>
    </source>
</evidence>
<dbReference type="EMBL" id="QKOE01000012">
    <property type="protein sequence ID" value="PZA15677.1"/>
    <property type="molecule type" value="Genomic_DNA"/>
</dbReference>
<organism evidence="1 2">
    <name type="scientific">Parazoarcus communis SWub3 = DSM 12120</name>
    <dbReference type="NCBI Taxonomy" id="1121029"/>
    <lineage>
        <taxon>Bacteria</taxon>
        <taxon>Pseudomonadati</taxon>
        <taxon>Pseudomonadota</taxon>
        <taxon>Betaproteobacteria</taxon>
        <taxon>Rhodocyclales</taxon>
        <taxon>Zoogloeaceae</taxon>
        <taxon>Parazoarcus</taxon>
    </lineage>
</organism>
<comment type="caution">
    <text evidence="1">The sequence shown here is derived from an EMBL/GenBank/DDBJ whole genome shotgun (WGS) entry which is preliminary data.</text>
</comment>
<sequence length="77" mass="8065">MNASAHPKILAGSALVLVSLVYSVLGNTAPTPEAVRSGAVALKATDHSVQDKTGIDLMLFMHRADLPVFPLRAEPEG</sequence>
<dbReference type="Proteomes" id="UP000248259">
    <property type="component" value="Unassembled WGS sequence"/>
</dbReference>
<name>A0A323UTF6_9RHOO</name>
<evidence type="ECO:0000313" key="1">
    <source>
        <dbReference type="EMBL" id="PZA15677.1"/>
    </source>
</evidence>
<protein>
    <submittedName>
        <fullName evidence="1">Uncharacterized protein</fullName>
    </submittedName>
</protein>
<gene>
    <name evidence="1" type="ORF">DNK49_15850</name>
</gene>
<proteinExistence type="predicted"/>
<dbReference type="RefSeq" id="WP_110526658.1">
    <property type="nucleotide sequence ID" value="NZ_QKOE01000012.1"/>
</dbReference>
<keyword evidence="2" id="KW-1185">Reference proteome</keyword>